<keyword evidence="2" id="KW-1185">Reference proteome</keyword>
<dbReference type="EMBL" id="CP019082">
    <property type="protein sequence ID" value="APW58617.1"/>
    <property type="molecule type" value="Genomic_DNA"/>
</dbReference>
<dbReference type="RefSeq" id="WP_076342904.1">
    <property type="nucleotide sequence ID" value="NZ_CP019082.1"/>
</dbReference>
<protein>
    <submittedName>
        <fullName evidence="1">Uncharacterized protein</fullName>
    </submittedName>
</protein>
<reference evidence="2" key="1">
    <citation type="submission" date="2016-12" db="EMBL/GenBank/DDBJ databases">
        <title>Comparative genomics of four Isosphaeraceae planctomycetes: a common pool of plasmids and glycoside hydrolase genes.</title>
        <authorList>
            <person name="Ivanova A."/>
        </authorList>
    </citation>
    <scope>NUCLEOTIDE SEQUENCE [LARGE SCALE GENOMIC DNA]</scope>
    <source>
        <strain evidence="2">PX4</strain>
    </source>
</reference>
<gene>
    <name evidence="1" type="ORF">BSF38_00015</name>
</gene>
<dbReference type="KEGG" id="pbor:BSF38_00015"/>
<name>A0A1U7CI84_9BACT</name>
<accession>A0A1U7CI84</accession>
<dbReference type="AlphaFoldDB" id="A0A1U7CI84"/>
<sequence length="59" mass="6766">MNHDKATLQQVIDYCETRRGEVREEIAKSPVQDIDILTGRKLAYNDLLQHARTLLNEAA</sequence>
<dbReference type="STRING" id="1387353.BSF38_00015"/>
<dbReference type="Proteomes" id="UP000186309">
    <property type="component" value="Chromosome"/>
</dbReference>
<evidence type="ECO:0000313" key="1">
    <source>
        <dbReference type="EMBL" id="APW58617.1"/>
    </source>
</evidence>
<proteinExistence type="predicted"/>
<organism evidence="1 2">
    <name type="scientific">Paludisphaera borealis</name>
    <dbReference type="NCBI Taxonomy" id="1387353"/>
    <lineage>
        <taxon>Bacteria</taxon>
        <taxon>Pseudomonadati</taxon>
        <taxon>Planctomycetota</taxon>
        <taxon>Planctomycetia</taxon>
        <taxon>Isosphaerales</taxon>
        <taxon>Isosphaeraceae</taxon>
        <taxon>Paludisphaera</taxon>
    </lineage>
</organism>
<evidence type="ECO:0000313" key="2">
    <source>
        <dbReference type="Proteomes" id="UP000186309"/>
    </source>
</evidence>